<comment type="subcellular location">
    <subcellularLocation>
        <location evidence="1">Secreted</location>
        <location evidence="1">Extracellular space</location>
        <location evidence="1">Extracellular matrix</location>
    </subcellularLocation>
</comment>
<keyword evidence="4" id="KW-0732">Signal</keyword>
<reference evidence="8" key="1">
    <citation type="submission" date="2021-04" db="EMBL/GenBank/DDBJ databases">
        <authorList>
            <consortium name="Wellcome Sanger Institute Data Sharing"/>
        </authorList>
    </citation>
    <scope>NUCLEOTIDE SEQUENCE [LARGE SCALE GENOMIC DNA]</scope>
</reference>
<dbReference type="Pfam" id="PF00386">
    <property type="entry name" value="C1q"/>
    <property type="match status" value="1"/>
</dbReference>
<keyword evidence="9" id="KW-1185">Reference proteome</keyword>
<keyword evidence="5" id="KW-0176">Collagen</keyword>
<dbReference type="PROSITE" id="PS50871">
    <property type="entry name" value="C1Q"/>
    <property type="match status" value="1"/>
</dbReference>
<proteinExistence type="predicted"/>
<keyword evidence="2" id="KW-0964">Secreted</keyword>
<evidence type="ECO:0000256" key="2">
    <source>
        <dbReference type="ARBA" id="ARBA00022525"/>
    </source>
</evidence>
<feature type="region of interest" description="Disordered" evidence="6">
    <location>
        <begin position="1"/>
        <end position="99"/>
    </location>
</feature>
<protein>
    <recommendedName>
        <fullName evidence="7">C1q domain-containing protein</fullName>
    </recommendedName>
</protein>
<dbReference type="PANTHER" id="PTHR15427:SF52">
    <property type="entry name" value="C1Q DOMAIN-CONTAINING PROTEIN"/>
    <property type="match status" value="1"/>
</dbReference>
<evidence type="ECO:0000256" key="5">
    <source>
        <dbReference type="ARBA" id="ARBA00023119"/>
    </source>
</evidence>
<dbReference type="PRINTS" id="PR00007">
    <property type="entry name" value="COMPLEMNTC1Q"/>
</dbReference>
<dbReference type="InterPro" id="IPR008983">
    <property type="entry name" value="Tumour_necrosis_fac-like_dom"/>
</dbReference>
<reference evidence="8" key="2">
    <citation type="submission" date="2025-08" db="UniProtKB">
        <authorList>
            <consortium name="Ensembl"/>
        </authorList>
    </citation>
    <scope>IDENTIFICATION</scope>
</reference>
<evidence type="ECO:0000313" key="8">
    <source>
        <dbReference type="Ensembl" id="ENSENLP00000023952.1"/>
    </source>
</evidence>
<dbReference type="PANTHER" id="PTHR15427">
    <property type="entry name" value="EMILIN ELASTIN MICROFIBRIL INTERFACE-LOCATED PROTEIN ELASTIN MICROFIBRIL INTERFACER"/>
    <property type="match status" value="1"/>
</dbReference>
<reference evidence="8" key="3">
    <citation type="submission" date="2025-09" db="UniProtKB">
        <authorList>
            <consortium name="Ensembl"/>
        </authorList>
    </citation>
    <scope>IDENTIFICATION</scope>
</reference>
<dbReference type="Proteomes" id="UP000472264">
    <property type="component" value="Chromosome 13"/>
</dbReference>
<evidence type="ECO:0000256" key="1">
    <source>
        <dbReference type="ARBA" id="ARBA00004498"/>
    </source>
</evidence>
<dbReference type="OMA" id="PQGECRC"/>
<feature type="domain" description="C1q" evidence="7">
    <location>
        <begin position="107"/>
        <end position="252"/>
    </location>
</feature>
<dbReference type="Pfam" id="PF01391">
    <property type="entry name" value="Collagen"/>
    <property type="match status" value="2"/>
</dbReference>
<dbReference type="Gene3D" id="2.60.120.40">
    <property type="match status" value="2"/>
</dbReference>
<evidence type="ECO:0000256" key="3">
    <source>
        <dbReference type="ARBA" id="ARBA00022530"/>
    </source>
</evidence>
<keyword evidence="3" id="KW-0272">Extracellular matrix</keyword>
<feature type="compositionally biased region" description="Low complexity" evidence="6">
    <location>
        <begin position="1"/>
        <end position="18"/>
    </location>
</feature>
<dbReference type="AlphaFoldDB" id="A0A665UY01"/>
<evidence type="ECO:0000259" key="7">
    <source>
        <dbReference type="PROSITE" id="PS50871"/>
    </source>
</evidence>
<dbReference type="InterPro" id="IPR008160">
    <property type="entry name" value="Collagen"/>
</dbReference>
<sequence length="252" mass="26471">MALGLPGPAGPRGLPGAKGMPGPRGLKGDMGDLGHPGDPGSVGEKGEPGQMGECNCTDGLDGDPGQKGDKGDKGHQGYTGPAGQRGPQGDKGDLGPIGLMGPPGPCMPTIQSAFAAGLASSYPPPNSPVVFPYVHYNIQGSYNPSNGLYTAPINGTYVFNYHLTVHERVLKVGLFHNFLPVVKTTDPKWDRVWIQVKDSVTNGMYAGTEASSTFSGFLLHPDTCDVALLRISYLYWSFKDIKSSDDSPALIL</sequence>
<evidence type="ECO:0000256" key="6">
    <source>
        <dbReference type="SAM" id="MobiDB-lite"/>
    </source>
</evidence>
<dbReference type="SMART" id="SM00110">
    <property type="entry name" value="C1Q"/>
    <property type="match status" value="1"/>
</dbReference>
<organism evidence="8 9">
    <name type="scientific">Echeneis naucrates</name>
    <name type="common">Live sharksucker</name>
    <dbReference type="NCBI Taxonomy" id="173247"/>
    <lineage>
        <taxon>Eukaryota</taxon>
        <taxon>Metazoa</taxon>
        <taxon>Chordata</taxon>
        <taxon>Craniata</taxon>
        <taxon>Vertebrata</taxon>
        <taxon>Euteleostomi</taxon>
        <taxon>Actinopterygii</taxon>
        <taxon>Neopterygii</taxon>
        <taxon>Teleostei</taxon>
        <taxon>Neoteleostei</taxon>
        <taxon>Acanthomorphata</taxon>
        <taxon>Carangaria</taxon>
        <taxon>Carangiformes</taxon>
        <taxon>Echeneidae</taxon>
        <taxon>Echeneis</taxon>
    </lineage>
</organism>
<evidence type="ECO:0000256" key="4">
    <source>
        <dbReference type="ARBA" id="ARBA00022729"/>
    </source>
</evidence>
<dbReference type="Ensembl" id="ENSENLT00000024736.1">
    <property type="protein sequence ID" value="ENSENLP00000023952.1"/>
    <property type="gene ID" value="ENSENLG00000010800.1"/>
</dbReference>
<accession>A0A665UY01</accession>
<dbReference type="InterPro" id="IPR050392">
    <property type="entry name" value="Collagen/C1q_domain"/>
</dbReference>
<dbReference type="SUPFAM" id="SSF49842">
    <property type="entry name" value="TNF-like"/>
    <property type="match status" value="1"/>
</dbReference>
<dbReference type="InterPro" id="IPR001073">
    <property type="entry name" value="C1q_dom"/>
</dbReference>
<evidence type="ECO:0000313" key="9">
    <source>
        <dbReference type="Proteomes" id="UP000472264"/>
    </source>
</evidence>
<name>A0A665UY01_ECHNA</name>
<feature type="compositionally biased region" description="Basic and acidic residues" evidence="6">
    <location>
        <begin position="64"/>
        <end position="75"/>
    </location>
</feature>